<evidence type="ECO:0000256" key="8">
    <source>
        <dbReference type="HAMAP-Rule" id="MF_00083"/>
    </source>
</evidence>
<evidence type="ECO:0000256" key="1">
    <source>
        <dbReference type="ARBA" id="ARBA00013260"/>
    </source>
</evidence>
<dbReference type="InterPro" id="IPR036416">
    <property type="entry name" value="Pept_tRNA_hydro_sf"/>
</dbReference>
<sequence length="191" mass="21072">MFLIVGLGNPERKYEGTRHNVGFEAIDAISKKFGIEVSHKEHKGIVGKGVINGHKVMLVKPQTYMNLSGECVREMCDYYEVDPETELLVISDDVSLSTGNIRVRKKGSAGGHNGLKNIIAHTGSNVFPRIRVGVGECENGDMVSHVLGHYDAEDRERVDASMDKVIGALELFLEDNLDGAMNQFNVKEKVE</sequence>
<keyword evidence="4 8" id="KW-0694">RNA-binding</keyword>
<organism evidence="11 12">
    <name type="scientific">Pseudobutyrivibrio ruminis</name>
    <dbReference type="NCBI Taxonomy" id="46206"/>
    <lineage>
        <taxon>Bacteria</taxon>
        <taxon>Bacillati</taxon>
        <taxon>Bacillota</taxon>
        <taxon>Clostridia</taxon>
        <taxon>Lachnospirales</taxon>
        <taxon>Lachnospiraceae</taxon>
        <taxon>Pseudobutyrivibrio</taxon>
    </lineage>
</organism>
<feature type="site" description="Discriminates between blocked and unblocked aminoacyl-tRNA" evidence="8">
    <location>
        <position position="9"/>
    </location>
</feature>
<keyword evidence="2 8" id="KW-0820">tRNA-binding</keyword>
<dbReference type="RefSeq" id="WP_033152292.1">
    <property type="nucleotide sequence ID" value="NZ_FNZX01000005.1"/>
</dbReference>
<dbReference type="FunFam" id="3.40.50.1470:FF:000001">
    <property type="entry name" value="Peptidyl-tRNA hydrolase"/>
    <property type="match status" value="1"/>
</dbReference>
<feature type="binding site" evidence="8">
    <location>
        <position position="64"/>
    </location>
    <ligand>
        <name>tRNA</name>
        <dbReference type="ChEBI" id="CHEBI:17843"/>
    </ligand>
</feature>
<dbReference type="CDD" id="cd00462">
    <property type="entry name" value="PTH"/>
    <property type="match status" value="1"/>
</dbReference>
<dbReference type="GO" id="GO:0004045">
    <property type="term" value="F:peptidyl-tRNA hydrolase activity"/>
    <property type="evidence" value="ECO:0007669"/>
    <property type="project" value="UniProtKB-UniRule"/>
</dbReference>
<comment type="function">
    <text evidence="8">Catalyzes the release of premature peptidyl moieties from peptidyl-tRNA molecules trapped in stalled 50S ribosomal subunits, and thus maintains levels of free tRNAs and 50S ribosomes.</text>
</comment>
<keyword evidence="3 8" id="KW-0378">Hydrolase</keyword>
<dbReference type="PANTHER" id="PTHR17224:SF1">
    <property type="entry name" value="PEPTIDYL-TRNA HYDROLASE"/>
    <property type="match status" value="1"/>
</dbReference>
<dbReference type="GO" id="GO:0006515">
    <property type="term" value="P:protein quality control for misfolded or incompletely synthesized proteins"/>
    <property type="evidence" value="ECO:0007669"/>
    <property type="project" value="UniProtKB-UniRule"/>
</dbReference>
<dbReference type="InterPro" id="IPR018171">
    <property type="entry name" value="Pept_tRNA_hydro_CS"/>
</dbReference>
<dbReference type="GO" id="GO:0072344">
    <property type="term" value="P:rescue of stalled ribosome"/>
    <property type="evidence" value="ECO:0007669"/>
    <property type="project" value="UniProtKB-UniRule"/>
</dbReference>
<feature type="active site" description="Proton acceptor" evidence="8">
    <location>
        <position position="19"/>
    </location>
</feature>
<comment type="catalytic activity">
    <reaction evidence="6 8 9">
        <text>an N-acyl-L-alpha-aminoacyl-tRNA + H2O = an N-acyl-L-amino acid + a tRNA + H(+)</text>
        <dbReference type="Rhea" id="RHEA:54448"/>
        <dbReference type="Rhea" id="RHEA-COMP:10123"/>
        <dbReference type="Rhea" id="RHEA-COMP:13883"/>
        <dbReference type="ChEBI" id="CHEBI:15377"/>
        <dbReference type="ChEBI" id="CHEBI:15378"/>
        <dbReference type="ChEBI" id="CHEBI:59874"/>
        <dbReference type="ChEBI" id="CHEBI:78442"/>
        <dbReference type="ChEBI" id="CHEBI:138191"/>
        <dbReference type="EC" id="3.1.1.29"/>
    </reaction>
</comment>
<keyword evidence="12" id="KW-1185">Reference proteome</keyword>
<evidence type="ECO:0000256" key="2">
    <source>
        <dbReference type="ARBA" id="ARBA00022555"/>
    </source>
</evidence>
<evidence type="ECO:0000256" key="9">
    <source>
        <dbReference type="RuleBase" id="RU000673"/>
    </source>
</evidence>
<comment type="function">
    <text evidence="8">Hydrolyzes ribosome-free peptidyl-tRNAs (with 1 or more amino acids incorporated), which drop off the ribosome during protein synthesis, or as a result of ribosome stalling.</text>
</comment>
<evidence type="ECO:0000256" key="5">
    <source>
        <dbReference type="ARBA" id="ARBA00038063"/>
    </source>
</evidence>
<protein>
    <recommendedName>
        <fullName evidence="7 8">Peptidyl-tRNA hydrolase</fullName>
        <shortName evidence="8">Pth</shortName>
        <ecNumber evidence="1 8">3.1.1.29</ecNumber>
    </recommendedName>
</protein>
<dbReference type="GO" id="GO:0005737">
    <property type="term" value="C:cytoplasm"/>
    <property type="evidence" value="ECO:0007669"/>
    <property type="project" value="UniProtKB-SubCell"/>
</dbReference>
<evidence type="ECO:0000256" key="4">
    <source>
        <dbReference type="ARBA" id="ARBA00022884"/>
    </source>
</evidence>
<proteinExistence type="inferred from homology"/>
<feature type="binding site" evidence="8">
    <location>
        <position position="113"/>
    </location>
    <ligand>
        <name>tRNA</name>
        <dbReference type="ChEBI" id="CHEBI:17843"/>
    </ligand>
</feature>
<dbReference type="SUPFAM" id="SSF53178">
    <property type="entry name" value="Peptidyl-tRNA hydrolase-like"/>
    <property type="match status" value="1"/>
</dbReference>
<dbReference type="HAMAP" id="MF_00083">
    <property type="entry name" value="Pept_tRNA_hydro_bact"/>
    <property type="match status" value="1"/>
</dbReference>
<dbReference type="Proteomes" id="UP000182321">
    <property type="component" value="Unassembled WGS sequence"/>
</dbReference>
<dbReference type="Gene3D" id="3.40.50.1470">
    <property type="entry name" value="Peptidyl-tRNA hydrolase"/>
    <property type="match status" value="1"/>
</dbReference>
<dbReference type="EMBL" id="FNZX01000005">
    <property type="protein sequence ID" value="SEK41354.1"/>
    <property type="molecule type" value="Genomic_DNA"/>
</dbReference>
<feature type="binding site" evidence="8">
    <location>
        <position position="14"/>
    </location>
    <ligand>
        <name>tRNA</name>
        <dbReference type="ChEBI" id="CHEBI:17843"/>
    </ligand>
</feature>
<feature type="binding site" evidence="8">
    <location>
        <position position="66"/>
    </location>
    <ligand>
        <name>tRNA</name>
        <dbReference type="ChEBI" id="CHEBI:17843"/>
    </ligand>
</feature>
<evidence type="ECO:0000256" key="6">
    <source>
        <dbReference type="ARBA" id="ARBA00048707"/>
    </source>
</evidence>
<keyword evidence="8" id="KW-0963">Cytoplasm</keyword>
<comment type="subunit">
    <text evidence="8">Monomer.</text>
</comment>
<evidence type="ECO:0000256" key="3">
    <source>
        <dbReference type="ARBA" id="ARBA00022801"/>
    </source>
</evidence>
<dbReference type="PANTHER" id="PTHR17224">
    <property type="entry name" value="PEPTIDYL-TRNA HYDROLASE"/>
    <property type="match status" value="1"/>
</dbReference>
<dbReference type="PROSITE" id="PS01195">
    <property type="entry name" value="PEPT_TRNA_HYDROL_1"/>
    <property type="match status" value="1"/>
</dbReference>
<dbReference type="GO" id="GO:0000049">
    <property type="term" value="F:tRNA binding"/>
    <property type="evidence" value="ECO:0007669"/>
    <property type="project" value="UniProtKB-UniRule"/>
</dbReference>
<evidence type="ECO:0000256" key="10">
    <source>
        <dbReference type="RuleBase" id="RU004320"/>
    </source>
</evidence>
<dbReference type="InterPro" id="IPR001328">
    <property type="entry name" value="Pept_tRNA_hydro"/>
</dbReference>
<dbReference type="AlphaFoldDB" id="A0A1H7GTH3"/>
<evidence type="ECO:0000256" key="7">
    <source>
        <dbReference type="ARBA" id="ARBA00050038"/>
    </source>
</evidence>
<dbReference type="PROSITE" id="PS01196">
    <property type="entry name" value="PEPT_TRNA_HYDROL_2"/>
    <property type="match status" value="1"/>
</dbReference>
<gene>
    <name evidence="8" type="primary">pth</name>
    <name evidence="11" type="ORF">SAMN02910377_00787</name>
</gene>
<feature type="site" description="Stabilizes the basic form of H active site to accept a proton" evidence="8">
    <location>
        <position position="92"/>
    </location>
</feature>
<name>A0A1H7GTH3_9FIRM</name>
<dbReference type="EC" id="3.1.1.29" evidence="1 8"/>
<accession>A0A1H7GTH3</accession>
<dbReference type="NCBIfam" id="TIGR00447">
    <property type="entry name" value="pth"/>
    <property type="match status" value="1"/>
</dbReference>
<dbReference type="Pfam" id="PF01195">
    <property type="entry name" value="Pept_tRNA_hydro"/>
    <property type="match status" value="1"/>
</dbReference>
<evidence type="ECO:0000313" key="12">
    <source>
        <dbReference type="Proteomes" id="UP000182321"/>
    </source>
</evidence>
<comment type="similarity">
    <text evidence="5 8 10">Belongs to the PTH family.</text>
</comment>
<comment type="subcellular location">
    <subcellularLocation>
        <location evidence="8">Cytoplasm</location>
    </subcellularLocation>
</comment>
<reference evidence="12" key="1">
    <citation type="submission" date="2016-10" db="EMBL/GenBank/DDBJ databases">
        <authorList>
            <person name="Varghese N."/>
            <person name="Submissions S."/>
        </authorList>
    </citation>
    <scope>NUCLEOTIDE SEQUENCE [LARGE SCALE GENOMIC DNA]</scope>
    <source>
        <strain evidence="12">ACV-9</strain>
    </source>
</reference>
<evidence type="ECO:0000313" key="11">
    <source>
        <dbReference type="EMBL" id="SEK41354.1"/>
    </source>
</evidence>